<dbReference type="EMBL" id="JAHLFE010000018">
    <property type="protein sequence ID" value="MBU3843489.1"/>
    <property type="molecule type" value="Genomic_DNA"/>
</dbReference>
<feature type="compositionally biased region" description="Basic residues" evidence="1">
    <location>
        <begin position="283"/>
        <end position="303"/>
    </location>
</feature>
<feature type="compositionally biased region" description="Polar residues" evidence="1">
    <location>
        <begin position="120"/>
        <end position="130"/>
    </location>
</feature>
<comment type="caution">
    <text evidence="2">The sequence shown here is derived from an EMBL/GenBank/DDBJ whole genome shotgun (WGS) entry which is preliminary data.</text>
</comment>
<dbReference type="AlphaFoldDB" id="A0A948TEN6"/>
<feature type="region of interest" description="Disordered" evidence="1">
    <location>
        <begin position="410"/>
        <end position="455"/>
    </location>
</feature>
<proteinExistence type="predicted"/>
<feature type="region of interest" description="Disordered" evidence="1">
    <location>
        <begin position="120"/>
        <end position="152"/>
    </location>
</feature>
<feature type="compositionally biased region" description="Low complexity" evidence="1">
    <location>
        <begin position="387"/>
        <end position="397"/>
    </location>
</feature>
<protein>
    <submittedName>
        <fullName evidence="2">Uncharacterized protein</fullName>
    </submittedName>
</protein>
<feature type="region of interest" description="Disordered" evidence="1">
    <location>
        <begin position="244"/>
        <end position="397"/>
    </location>
</feature>
<reference evidence="2" key="2">
    <citation type="submission" date="2021-04" db="EMBL/GenBank/DDBJ databases">
        <authorList>
            <person name="Gilroy R."/>
        </authorList>
    </citation>
    <scope>NUCLEOTIDE SEQUENCE</scope>
    <source>
        <strain evidence="2">378</strain>
    </source>
</reference>
<evidence type="ECO:0000256" key="1">
    <source>
        <dbReference type="SAM" id="MobiDB-lite"/>
    </source>
</evidence>
<dbReference type="Proteomes" id="UP000733611">
    <property type="component" value="Unassembled WGS sequence"/>
</dbReference>
<feature type="region of interest" description="Disordered" evidence="1">
    <location>
        <begin position="804"/>
        <end position="849"/>
    </location>
</feature>
<feature type="compositionally biased region" description="Polar residues" evidence="1">
    <location>
        <begin position="345"/>
        <end position="354"/>
    </location>
</feature>
<feature type="compositionally biased region" description="Low complexity" evidence="1">
    <location>
        <begin position="804"/>
        <end position="822"/>
    </location>
</feature>
<name>A0A948TEN6_9GAMM</name>
<accession>A0A948TEN6</accession>
<evidence type="ECO:0000313" key="2">
    <source>
        <dbReference type="EMBL" id="MBU3843489.1"/>
    </source>
</evidence>
<sequence length="849" mass="89245">MVNKSALASVFDEVMEHHLAFNLNAQECLALANKFGLGPVSTAFLQETAALNMALANTALSCQPLAAIFVDDAGKRKLAEIMGQEFVPAPLQLEPLAQSWACPLTCGGAVVGTEYSRGDNSGLSSSWQQQELDDDTTAAHSVSYSPDSENMTGVSAVTGDEEDALQQLPDISSKPEPVSGLSLNTVGYNALPEDVTSGADGVMSWQHCYDTPWAEGFSEYLADSYTVKGSSEALVGDVFVGNELTTEPEPEPEPKAEEVGQEETDAAAQAKSEAEQNPAGKVKLPHGARRKIRAAKRAAKKAARREALLKAQAKQQAQQATAIAQQDKAISQVEEPATVQDKGADNSTPSTTEGVSVDTPVSAAADNVADKAADTADTAVGNEANSTTPENTPEVTPVDAAADNTANKVADTDAGNASGSSADTSAASQPRQGKKAASRKSTKQQNAATPAPDEPSREAVLLLGWMLFVLTYGNSALVGIQNALLLVLKTFGVIDLEDLKLIAGRKRMSFEKSLLLLEDLGKIALVEGKVVWLAPPDDFEPLAQTLYPLEEKRKNGLRGADRHLPNVLEIGALSEGLLSQTGVNILAAIGHYKAVNAEQLRLALRLKKNNFARAVSVLVRLEVLVEHEGNLYLVPHSKVKPTTLVNRYHKQQQEEQLKLQRQLQAQERAAQREAQKAAAAAAKEAAKAKAAQEKAKAKELAAKQKAKETAKAKKAKEVAKAKLKAQAAKEKAKSKKQAKKPAPPAKPASQDDSAAAILQPEVSPAAKGRSLVAARSKPNAANVMRDSDSGSKAQATLALFAGVSADSTDPASAASAATAGTAENKKQEPAAKPAPALSANPDVKAADAN</sequence>
<feature type="compositionally biased region" description="Basic and acidic residues" evidence="1">
    <location>
        <begin position="708"/>
        <end position="720"/>
    </location>
</feature>
<gene>
    <name evidence="2" type="ORF">H9847_01250</name>
</gene>
<feature type="region of interest" description="Disordered" evidence="1">
    <location>
        <begin position="708"/>
        <end position="791"/>
    </location>
</feature>
<organism evidence="2 3">
    <name type="scientific">Candidatus Anaerobiospirillum pullicola</name>
    <dbReference type="NCBI Taxonomy" id="2838451"/>
    <lineage>
        <taxon>Bacteria</taxon>
        <taxon>Pseudomonadati</taxon>
        <taxon>Pseudomonadota</taxon>
        <taxon>Gammaproteobacteria</taxon>
        <taxon>Aeromonadales</taxon>
        <taxon>Succinivibrionaceae</taxon>
        <taxon>Anaerobiospirillum</taxon>
    </lineage>
</organism>
<feature type="compositionally biased region" description="Low complexity" evidence="1">
    <location>
        <begin position="747"/>
        <end position="756"/>
    </location>
</feature>
<feature type="compositionally biased region" description="Polar residues" evidence="1">
    <location>
        <begin position="138"/>
        <end position="152"/>
    </location>
</feature>
<feature type="compositionally biased region" description="Low complexity" evidence="1">
    <location>
        <begin position="309"/>
        <end position="329"/>
    </location>
</feature>
<evidence type="ECO:0000313" key="3">
    <source>
        <dbReference type="Proteomes" id="UP000733611"/>
    </source>
</evidence>
<feature type="compositionally biased region" description="Low complexity" evidence="1">
    <location>
        <begin position="412"/>
        <end position="428"/>
    </location>
</feature>
<reference evidence="2" key="1">
    <citation type="journal article" date="2021" name="PeerJ">
        <title>Extensive microbial diversity within the chicken gut microbiome revealed by metagenomics and culture.</title>
        <authorList>
            <person name="Gilroy R."/>
            <person name="Ravi A."/>
            <person name="Getino M."/>
            <person name="Pursley I."/>
            <person name="Horton D.L."/>
            <person name="Alikhan N.F."/>
            <person name="Baker D."/>
            <person name="Gharbi K."/>
            <person name="Hall N."/>
            <person name="Watson M."/>
            <person name="Adriaenssens E.M."/>
            <person name="Foster-Nyarko E."/>
            <person name="Jarju S."/>
            <person name="Secka A."/>
            <person name="Antonio M."/>
            <person name="Oren A."/>
            <person name="Chaudhuri R.R."/>
            <person name="La Ragione R."/>
            <person name="Hildebrand F."/>
            <person name="Pallen M.J."/>
        </authorList>
    </citation>
    <scope>NUCLEOTIDE SEQUENCE</scope>
    <source>
        <strain evidence="2">378</strain>
    </source>
</reference>
<feature type="compositionally biased region" description="Basic residues" evidence="1">
    <location>
        <begin position="432"/>
        <end position="442"/>
    </location>
</feature>